<name>A0ABX0W9I6_9RHOB</name>
<evidence type="ECO:0000313" key="1">
    <source>
        <dbReference type="EMBL" id="NIZ62320.1"/>
    </source>
</evidence>
<organism evidence="1 2">
    <name type="scientific">Parasedimentitalea denitrificans</name>
    <dbReference type="NCBI Taxonomy" id="2211118"/>
    <lineage>
        <taxon>Bacteria</taxon>
        <taxon>Pseudomonadati</taxon>
        <taxon>Pseudomonadota</taxon>
        <taxon>Alphaproteobacteria</taxon>
        <taxon>Rhodobacterales</taxon>
        <taxon>Paracoccaceae</taxon>
        <taxon>Parasedimentitalea</taxon>
    </lineage>
</organism>
<comment type="caution">
    <text evidence="1">The sequence shown here is derived from an EMBL/GenBank/DDBJ whole genome shotgun (WGS) entry which is preliminary data.</text>
</comment>
<keyword evidence="2" id="KW-1185">Reference proteome</keyword>
<evidence type="ECO:0000313" key="2">
    <source>
        <dbReference type="Proteomes" id="UP001429564"/>
    </source>
</evidence>
<dbReference type="Proteomes" id="UP001429564">
    <property type="component" value="Unassembled WGS sequence"/>
</dbReference>
<accession>A0ABX0W9I6</accession>
<dbReference type="EMBL" id="QHLQ01000016">
    <property type="protein sequence ID" value="NIZ62320.1"/>
    <property type="molecule type" value="Genomic_DNA"/>
</dbReference>
<protein>
    <submittedName>
        <fullName evidence="1">Uncharacterized protein</fullName>
    </submittedName>
</protein>
<sequence>MGVYEALPRSKKIQELERALCYIGTMVTVRDDGDRYVGLYETLEAELASLEALDETKERIRQRLAQSPKPLAA</sequence>
<proteinExistence type="predicted"/>
<dbReference type="RefSeq" id="WP_167684944.1">
    <property type="nucleotide sequence ID" value="NZ_QHLQ01000016.1"/>
</dbReference>
<gene>
    <name evidence="1" type="ORF">DL239_15195</name>
</gene>
<reference evidence="1 2" key="1">
    <citation type="submission" date="2018-05" db="EMBL/GenBank/DDBJ databases">
        <authorList>
            <person name="Zhang Y.-J."/>
        </authorList>
    </citation>
    <scope>NUCLEOTIDE SEQUENCE [LARGE SCALE GENOMIC DNA]</scope>
    <source>
        <strain evidence="1 2">CY04</strain>
    </source>
</reference>